<reference evidence="1 2" key="1">
    <citation type="submission" date="2024-03" db="EMBL/GenBank/DDBJ databases">
        <title>Natural products discovery in diverse microorganisms through a two-stage MS feature dereplication strategy.</title>
        <authorList>
            <person name="Zhang R."/>
        </authorList>
    </citation>
    <scope>NUCLEOTIDE SEQUENCE [LARGE SCALE GENOMIC DNA]</scope>
    <source>
        <strain evidence="1 2">18930</strain>
    </source>
</reference>
<evidence type="ECO:0000313" key="2">
    <source>
        <dbReference type="Proteomes" id="UP001432000"/>
    </source>
</evidence>
<dbReference type="EMBL" id="CP147846">
    <property type="protein sequence ID" value="WXG68764.1"/>
    <property type="molecule type" value="Genomic_DNA"/>
</dbReference>
<dbReference type="Proteomes" id="UP001432000">
    <property type="component" value="Chromosome"/>
</dbReference>
<name>A0ABZ2PIG5_9NOCA</name>
<keyword evidence="2" id="KW-1185">Reference proteome</keyword>
<accession>A0ABZ2PIG5</accession>
<proteinExistence type="predicted"/>
<protein>
    <submittedName>
        <fullName evidence="1">Uncharacterized protein</fullName>
    </submittedName>
</protein>
<sequence length="66" mass="6954">MQDEIADGASILSYVRDPAVECAVAERIDYGIKVLHASWGSAAALWTEIARTTGRPGTMCSIAVTG</sequence>
<evidence type="ECO:0000313" key="1">
    <source>
        <dbReference type="EMBL" id="WXG68764.1"/>
    </source>
</evidence>
<gene>
    <name evidence="1" type="ORF">WDS16_26880</name>
</gene>
<organism evidence="1 2">
    <name type="scientific">Rhodococcus sovatensis</name>
    <dbReference type="NCBI Taxonomy" id="1805840"/>
    <lineage>
        <taxon>Bacteria</taxon>
        <taxon>Bacillati</taxon>
        <taxon>Actinomycetota</taxon>
        <taxon>Actinomycetes</taxon>
        <taxon>Mycobacteriales</taxon>
        <taxon>Nocardiaceae</taxon>
        <taxon>Rhodococcus</taxon>
    </lineage>
</organism>
<dbReference type="RefSeq" id="WP_338889170.1">
    <property type="nucleotide sequence ID" value="NZ_CP147846.1"/>
</dbReference>